<dbReference type="InterPro" id="IPR050275">
    <property type="entry name" value="PGM_Phosphatase"/>
</dbReference>
<dbReference type="EMBL" id="JARBFT010000003">
    <property type="protein sequence ID" value="MDE1514294.1"/>
    <property type="molecule type" value="Genomic_DNA"/>
</dbReference>
<comment type="caution">
    <text evidence="1">The sequence shown here is derived from an EMBL/GenBank/DDBJ whole genome shotgun (WGS) entry which is preliminary data.</text>
</comment>
<dbReference type="PANTHER" id="PTHR48100:SF1">
    <property type="entry name" value="HISTIDINE PHOSPHATASE FAMILY PROTEIN-RELATED"/>
    <property type="match status" value="1"/>
</dbReference>
<dbReference type="RefSeq" id="WP_274721990.1">
    <property type="nucleotide sequence ID" value="NZ_JARBFT010000003.1"/>
</dbReference>
<dbReference type="CDD" id="cd07067">
    <property type="entry name" value="HP_PGM_like"/>
    <property type="match status" value="1"/>
</dbReference>
<dbReference type="InterPro" id="IPR029033">
    <property type="entry name" value="His_PPase_superfam"/>
</dbReference>
<organism evidence="1 2">
    <name type="scientific">Vibrio chanodichtyis</name>
    <dbReference type="NCBI Taxonomy" id="3027932"/>
    <lineage>
        <taxon>Bacteria</taxon>
        <taxon>Pseudomonadati</taxon>
        <taxon>Pseudomonadota</taxon>
        <taxon>Gammaproteobacteria</taxon>
        <taxon>Vibrionales</taxon>
        <taxon>Vibrionaceae</taxon>
        <taxon>Vibrio</taxon>
    </lineage>
</organism>
<accession>A0ABT5UY66</accession>
<gene>
    <name evidence="1" type="ORF">PUN32_04590</name>
</gene>
<dbReference type="SUPFAM" id="SSF53254">
    <property type="entry name" value="Phosphoglycerate mutase-like"/>
    <property type="match status" value="1"/>
</dbReference>
<dbReference type="Gene3D" id="3.40.50.1240">
    <property type="entry name" value="Phosphoglycerate mutase-like"/>
    <property type="match status" value="1"/>
</dbReference>
<sequence length="202" mass="22719">MIRIWLLRHGKTEGVAALNGVTDVAVPGSVQQQIAAQVVALPFARVISSPLRRCAELAQHIQQARPEIRLDFDPQLQELNFGQFDGQSFSQLASAWPLLEAFWQDPAQHTLPQAESLADAYQRVTQAWLQWLAQLDRDTLIICHAGTIRLILAQVLGVDWRNPHWYSRLNIPYQSVTELTVYRGEPPVVCVNRIGSPLSQPL</sequence>
<reference evidence="1 2" key="1">
    <citation type="submission" date="2023-02" db="EMBL/GenBank/DDBJ databases">
        <title>Vibrio intestini sp. nov., a close relative of Vibrio cholerae isolated from the intestine of Healthy Culter dabryi.</title>
        <authorList>
            <person name="Wu N."/>
        </authorList>
    </citation>
    <scope>NUCLEOTIDE SEQUENCE [LARGE SCALE GENOMIC DNA]</scope>
    <source>
        <strain evidence="1 2">DSL-7</strain>
    </source>
</reference>
<proteinExistence type="predicted"/>
<dbReference type="InterPro" id="IPR013078">
    <property type="entry name" value="His_Pase_superF_clade-1"/>
</dbReference>
<evidence type="ECO:0000313" key="1">
    <source>
        <dbReference type="EMBL" id="MDE1514294.1"/>
    </source>
</evidence>
<evidence type="ECO:0000313" key="2">
    <source>
        <dbReference type="Proteomes" id="UP001216189"/>
    </source>
</evidence>
<dbReference type="Proteomes" id="UP001216189">
    <property type="component" value="Unassembled WGS sequence"/>
</dbReference>
<name>A0ABT5UY66_9VIBR</name>
<dbReference type="SMART" id="SM00855">
    <property type="entry name" value="PGAM"/>
    <property type="match status" value="1"/>
</dbReference>
<dbReference type="PANTHER" id="PTHR48100">
    <property type="entry name" value="BROAD-SPECIFICITY PHOSPHATASE YOR283W-RELATED"/>
    <property type="match status" value="1"/>
</dbReference>
<protein>
    <submittedName>
        <fullName evidence="1">Histidine phosphatase family protein</fullName>
    </submittedName>
</protein>
<keyword evidence="2" id="KW-1185">Reference proteome</keyword>
<dbReference type="Pfam" id="PF00300">
    <property type="entry name" value="His_Phos_1"/>
    <property type="match status" value="1"/>
</dbReference>